<dbReference type="AlphaFoldDB" id="A0A225U841"/>
<comment type="caution">
    <text evidence="1">The sequence shown here is derived from an EMBL/GenBank/DDBJ whole genome shotgun (WGS) entry which is preliminary data.</text>
</comment>
<dbReference type="Proteomes" id="UP000229713">
    <property type="component" value="Unassembled WGS sequence"/>
</dbReference>
<organism evidence="1 2">
    <name type="scientific">Raoultella ornithinolytica</name>
    <name type="common">Klebsiella ornithinolytica</name>
    <dbReference type="NCBI Taxonomy" id="54291"/>
    <lineage>
        <taxon>Bacteria</taxon>
        <taxon>Pseudomonadati</taxon>
        <taxon>Pseudomonadota</taxon>
        <taxon>Gammaproteobacteria</taxon>
        <taxon>Enterobacterales</taxon>
        <taxon>Enterobacteriaceae</taxon>
        <taxon>Klebsiella/Raoultella group</taxon>
        <taxon>Raoultella</taxon>
    </lineage>
</organism>
<protein>
    <recommendedName>
        <fullName evidence="3">Anti-sigma factor RsiW</fullName>
    </recommendedName>
</protein>
<evidence type="ECO:0000313" key="2">
    <source>
        <dbReference type="Proteomes" id="UP000229713"/>
    </source>
</evidence>
<proteinExistence type="predicted"/>
<dbReference type="EMBL" id="NKYI01000011">
    <property type="protein sequence ID" value="PIK90552.1"/>
    <property type="molecule type" value="Genomic_DNA"/>
</dbReference>
<reference evidence="1 2" key="1">
    <citation type="submission" date="2017-07" db="EMBL/GenBank/DDBJ databases">
        <title>Raoultella ornithinolytica strain HH3 draft genome.</title>
        <authorList>
            <person name="Duceppe M.-O."/>
            <person name="Huang H."/>
            <person name="Phipps-Todd B."/>
        </authorList>
    </citation>
    <scope>NUCLEOTIDE SEQUENCE [LARGE SCALE GENOMIC DNA]</scope>
    <source>
        <strain evidence="1 2">HH3</strain>
    </source>
</reference>
<sequence>MKSSFFTPPYGDEAIIAWLDGEMSAPDALRFEAAFREDRQLAARTAELKSIPRNYQQAFAPLLEQAPVARMQSRLDAHLAAMPAPDSAAPPPVFSRRAMIAASLAFLLIGSGLGYLARPAPGEPDESENIRDLEARYMSLYSAETLLDMDSSPAILQRGLTRTAEDIGLALNPQQLALPGAELKMVRILRYERTTIAQIAWIHAAYGPMALCISAASPQNETRIVAERRHDMNLAWWRANGYQFVLIGRNPRAQLHDNARKLQDLLS</sequence>
<accession>A0A225U841</accession>
<name>A0A225U841_RAOOR</name>
<dbReference type="RefSeq" id="WP_048024139.1">
    <property type="nucleotide sequence ID" value="NZ_AP019669.1"/>
</dbReference>
<dbReference type="PaxDb" id="1286170-RORB6_11260"/>
<evidence type="ECO:0000313" key="1">
    <source>
        <dbReference type="EMBL" id="PIK90552.1"/>
    </source>
</evidence>
<evidence type="ECO:0008006" key="3">
    <source>
        <dbReference type="Google" id="ProtNLM"/>
    </source>
</evidence>
<gene>
    <name evidence="1" type="ORF">CFY86_07315</name>
</gene>